<reference evidence="2" key="1">
    <citation type="submission" date="2012-11" db="EMBL/GenBank/DDBJ databases">
        <authorList>
            <person name="Sato Y."/>
            <person name="Hu D.L."/>
            <person name="Ono K.H."/>
        </authorList>
    </citation>
    <scope>NUCLEOTIDE SEQUENCE</scope>
    <source>
        <plasmid evidence="2">pF5</plasmid>
    </source>
</reference>
<dbReference type="GO" id="GO:0061503">
    <property type="term" value="F:tRNA threonylcarbamoyladenosine dehydratase"/>
    <property type="evidence" value="ECO:0007669"/>
    <property type="project" value="TreeGrafter"/>
</dbReference>
<evidence type="ECO:0000259" key="1">
    <source>
        <dbReference type="Pfam" id="PF00899"/>
    </source>
</evidence>
<sequence>MMKRRFIMRLKDNVKISYCDIEKKTKINQGTIEYIIADENKYYYNVFTQEKIELNNTPKEQYDFLINNALICNDSSYDNIDERFKRNMYFFEAFSEKVGINPEKIHNRIQNKTILIIGFGGIGTIVVDNLQRMGFKNFILIDYDIVEPSNLNRQMFFNEQYYGEFKVDVAESELLNGCNIKKCYKNINSVSDLEKLNVNNVDFLINCADTPTNIVNIVNEFAKKYKIPTISGSVGTETGTWGPIYDTNNLYHPIDIENNDMSIKGSNASTNSIISSFIAFEVMLYITNLYEDYLFYKEKILNFKTLFMEVN</sequence>
<dbReference type="Pfam" id="PF00899">
    <property type="entry name" value="ThiF"/>
    <property type="match status" value="1"/>
</dbReference>
<name>A0A8D4Q2N2_STAAU</name>
<proteinExistence type="predicted"/>
<accession>A0A8D4Q2N2</accession>
<dbReference type="InterPro" id="IPR045886">
    <property type="entry name" value="ThiF/MoeB/HesA"/>
</dbReference>
<dbReference type="GO" id="GO:0061504">
    <property type="term" value="P:cyclic threonylcarbamoyladenosine biosynthetic process"/>
    <property type="evidence" value="ECO:0007669"/>
    <property type="project" value="TreeGrafter"/>
</dbReference>
<evidence type="ECO:0000313" key="2">
    <source>
        <dbReference type="EMBL" id="BBA83909.1"/>
    </source>
</evidence>
<keyword evidence="2" id="KW-0614">Plasmid</keyword>
<organism evidence="2">
    <name type="scientific">Staphylococcus aureus</name>
    <dbReference type="NCBI Taxonomy" id="1280"/>
    <lineage>
        <taxon>Bacteria</taxon>
        <taxon>Bacillati</taxon>
        <taxon>Bacillota</taxon>
        <taxon>Bacilli</taxon>
        <taxon>Bacillales</taxon>
        <taxon>Staphylococcaceae</taxon>
        <taxon>Staphylococcus</taxon>
    </lineage>
</organism>
<dbReference type="CDD" id="cd01483">
    <property type="entry name" value="E1_enzyme_family"/>
    <property type="match status" value="1"/>
</dbReference>
<dbReference type="InterPro" id="IPR000594">
    <property type="entry name" value="ThiF_NAD_FAD-bd"/>
</dbReference>
<reference evidence="2" key="2">
    <citation type="journal article" date="2021" name="J. Vet. Med. Sci.">
        <title>Investigation of Staphylococcus aureus positive for Staphylococcal enterotoxin S and T genes.</title>
        <authorList>
            <person name="Sato'o Y."/>
            <person name="Omoe K."/>
            <person name="Aikawa Y."/>
            <person name="Kano M."/>
            <person name="Ono H.K."/>
            <person name="Hu D.L."/>
            <person name="Nakane A."/>
            <person name="Sugai M."/>
        </authorList>
    </citation>
    <scope>NUCLEOTIDE SEQUENCE</scope>
    <source>
        <plasmid evidence="2">pF5</plasmid>
    </source>
</reference>
<dbReference type="EMBL" id="AB765928">
    <property type="protein sequence ID" value="BBA83909.1"/>
    <property type="molecule type" value="Genomic_DNA"/>
</dbReference>
<geneLocation type="plasmid" evidence="2">
    <name>pF5</name>
</geneLocation>
<protein>
    <submittedName>
        <fullName evidence="2">Putative nucleotide binding protein</fullName>
    </submittedName>
</protein>
<feature type="domain" description="THIF-type NAD/FAD binding fold" evidence="1">
    <location>
        <begin position="103"/>
        <end position="306"/>
    </location>
</feature>
<dbReference type="AlphaFoldDB" id="A0A8D4Q2N2"/>
<dbReference type="PANTHER" id="PTHR43267">
    <property type="entry name" value="TRNA THREONYLCARBAMOYLADENOSINE DEHYDRATASE"/>
    <property type="match status" value="1"/>
</dbReference>
<dbReference type="PANTHER" id="PTHR43267:SF3">
    <property type="entry name" value="THIF PROTEIN"/>
    <property type="match status" value="1"/>
</dbReference>